<dbReference type="Proteomes" id="UP001302274">
    <property type="component" value="Unassembled WGS sequence"/>
</dbReference>
<comment type="caution">
    <text evidence="2">The sequence shown here is derived from an EMBL/GenBank/DDBJ whole genome shotgun (WGS) entry which is preliminary data.</text>
</comment>
<gene>
    <name evidence="2" type="ORF">SHI21_18595</name>
</gene>
<keyword evidence="3" id="KW-1185">Reference proteome</keyword>
<evidence type="ECO:0000313" key="3">
    <source>
        <dbReference type="Proteomes" id="UP001302274"/>
    </source>
</evidence>
<evidence type="ECO:0000313" key="2">
    <source>
        <dbReference type="EMBL" id="MEA9358251.1"/>
    </source>
</evidence>
<proteinExistence type="predicted"/>
<reference evidence="2 3" key="1">
    <citation type="submission" date="2023-11" db="EMBL/GenBank/DDBJ databases">
        <title>A Novel Polar Bacteriovorax (B. antarcticus) Isolated from the Biocrust in Antarctica.</title>
        <authorList>
            <person name="Mun W."/>
            <person name="Choi S.Y."/>
            <person name="Mitchell R.J."/>
        </authorList>
    </citation>
    <scope>NUCLEOTIDE SEQUENCE [LARGE SCALE GENOMIC DNA]</scope>
    <source>
        <strain evidence="2 3">PP10</strain>
    </source>
</reference>
<organism evidence="2 3">
    <name type="scientific">Bacteriovorax antarcticus</name>
    <dbReference type="NCBI Taxonomy" id="3088717"/>
    <lineage>
        <taxon>Bacteria</taxon>
        <taxon>Pseudomonadati</taxon>
        <taxon>Bdellovibrionota</taxon>
        <taxon>Bacteriovoracia</taxon>
        <taxon>Bacteriovoracales</taxon>
        <taxon>Bacteriovoracaceae</taxon>
        <taxon>Bacteriovorax</taxon>
    </lineage>
</organism>
<protein>
    <submittedName>
        <fullName evidence="2">Uncharacterized protein</fullName>
    </submittedName>
</protein>
<name>A0ABU5VYW9_9BACT</name>
<keyword evidence="1" id="KW-0732">Signal</keyword>
<sequence length="676" mass="77984">MKNLTFRFLLASILTTAFSIQVSQAGLGDFLDNRELPKKVRDEIADLDISFSADLGDFDLVNGINISTKYRYEVEASYMDQYYTRIDKWDLKTGVDVGDMIDNFADTPFSFSIDRKNSFFFVRQFKNKKEAVKSLPYTPKRLPLSADLALKNLNVGDFVSMPATLNVAASAGVSTSTAGSVVVDAGASVYWIVSGEFIVQVFKVDETHVRLKLMSRRGYSRGTSAEAGLSFKFFGVRVLDRQIDRLVEQDLVELGYGINPGSQFIVDYVFDLKNDEAKDAYNQILKSTLKFKDVIVMNKFDGADLKEKLISSYEKADKIFEADKTREPKDRRVSRIFKGFNNYKAEAKHLKLALLVTSFKKDNTYTENKVTYIDKNENNLEFLYPTYSKYMQTKTDKWFLDLKDQSFQNNYGLIPRLNSEDTKKKNPDFGLTFERKDKFFRAPEQKAIQKFLIGQIPAQFSDKLDLPEWKDGKKKIDTRIYFQLVLKAQGFKYLNVYSKEELRKLLVAYTVKKKKEHVLDDSDSTLSKLKDFLFINRFIKEERLENLADDIYSILQNKENDSEIMTRKLVKLNEHGIFNKIGVGFLISLLPQEKLEELIYFKIEMTGKDLGAVNFEYGKLNYRALYNELAQAQSRISNREYDLRVTDEDHQMEDTDVSVDKSMHEDTVLEDILGLN</sequence>
<evidence type="ECO:0000256" key="1">
    <source>
        <dbReference type="SAM" id="SignalP"/>
    </source>
</evidence>
<feature type="signal peptide" evidence="1">
    <location>
        <begin position="1"/>
        <end position="25"/>
    </location>
</feature>
<dbReference type="EMBL" id="JAYGJQ010000003">
    <property type="protein sequence ID" value="MEA9358251.1"/>
    <property type="molecule type" value="Genomic_DNA"/>
</dbReference>
<dbReference type="RefSeq" id="WP_323578574.1">
    <property type="nucleotide sequence ID" value="NZ_JAYGJQ010000003.1"/>
</dbReference>
<feature type="chain" id="PRO_5046749680" evidence="1">
    <location>
        <begin position="26"/>
        <end position="676"/>
    </location>
</feature>
<accession>A0ABU5VYW9</accession>